<evidence type="ECO:0000313" key="5">
    <source>
        <dbReference type="Proteomes" id="UP000187609"/>
    </source>
</evidence>
<evidence type="ECO:0000256" key="2">
    <source>
        <dbReference type="SAM" id="Phobius"/>
    </source>
</evidence>
<feature type="repeat" description="ANK" evidence="1">
    <location>
        <begin position="72"/>
        <end position="99"/>
    </location>
</feature>
<name>A0A1J6IPW0_NICAT</name>
<dbReference type="AlphaFoldDB" id="A0A1J6IPW0"/>
<dbReference type="SUPFAM" id="SSF48403">
    <property type="entry name" value="Ankyrin repeat"/>
    <property type="match status" value="1"/>
</dbReference>
<feature type="transmembrane region" description="Helical" evidence="2">
    <location>
        <begin position="360"/>
        <end position="381"/>
    </location>
</feature>
<reference evidence="4" key="1">
    <citation type="submission" date="2016-11" db="EMBL/GenBank/DDBJ databases">
        <title>The genome of Nicotiana attenuata.</title>
        <authorList>
            <person name="Xu S."/>
            <person name="Brockmoeller T."/>
            <person name="Gaquerel E."/>
            <person name="Navarro A."/>
            <person name="Kuhl H."/>
            <person name="Gase K."/>
            <person name="Ling Z."/>
            <person name="Zhou W."/>
            <person name="Kreitzer C."/>
            <person name="Stanke M."/>
            <person name="Tang H."/>
            <person name="Lyons E."/>
            <person name="Pandey P."/>
            <person name="Pandey S.P."/>
            <person name="Timmermann B."/>
            <person name="Baldwin I.T."/>
        </authorList>
    </citation>
    <scope>NUCLEOTIDE SEQUENCE [LARGE SCALE GENOMIC DNA]</scope>
    <source>
        <strain evidence="4">UT</strain>
    </source>
</reference>
<dbReference type="EMBL" id="MJEQ01037190">
    <property type="protein sequence ID" value="OIS99742.1"/>
    <property type="molecule type" value="Genomic_DNA"/>
</dbReference>
<keyword evidence="5" id="KW-1185">Reference proteome</keyword>
<keyword evidence="1" id="KW-0040">ANK repeat</keyword>
<dbReference type="STRING" id="49451.A0A1J6IPW0"/>
<dbReference type="PANTHER" id="PTHR24128:SF24">
    <property type="entry name" value="ANKYRIN REPEAT PROTEIN"/>
    <property type="match status" value="1"/>
</dbReference>
<dbReference type="Proteomes" id="UP000187609">
    <property type="component" value="Unassembled WGS sequence"/>
</dbReference>
<dbReference type="Pfam" id="PF12796">
    <property type="entry name" value="Ank_2"/>
    <property type="match status" value="1"/>
</dbReference>
<dbReference type="PROSITE" id="PS50088">
    <property type="entry name" value="ANK_REPEAT"/>
    <property type="match status" value="2"/>
</dbReference>
<organism evidence="4 5">
    <name type="scientific">Nicotiana attenuata</name>
    <name type="common">Coyote tobacco</name>
    <dbReference type="NCBI Taxonomy" id="49451"/>
    <lineage>
        <taxon>Eukaryota</taxon>
        <taxon>Viridiplantae</taxon>
        <taxon>Streptophyta</taxon>
        <taxon>Embryophyta</taxon>
        <taxon>Tracheophyta</taxon>
        <taxon>Spermatophyta</taxon>
        <taxon>Magnoliopsida</taxon>
        <taxon>eudicotyledons</taxon>
        <taxon>Gunneridae</taxon>
        <taxon>Pentapetalae</taxon>
        <taxon>asterids</taxon>
        <taxon>lamiids</taxon>
        <taxon>Solanales</taxon>
        <taxon>Solanaceae</taxon>
        <taxon>Nicotianoideae</taxon>
        <taxon>Nicotianeae</taxon>
        <taxon>Nicotiana</taxon>
    </lineage>
</organism>
<comment type="caution">
    <text evidence="4">The sequence shown here is derived from an EMBL/GenBank/DDBJ whole genome shotgun (WGS) entry which is preliminary data.</text>
</comment>
<keyword evidence="2" id="KW-0472">Membrane</keyword>
<dbReference type="Pfam" id="PF13857">
    <property type="entry name" value="Ank_5"/>
    <property type="match status" value="1"/>
</dbReference>
<protein>
    <submittedName>
        <fullName evidence="4">Ankyrin repeat-containing protein</fullName>
    </submittedName>
</protein>
<dbReference type="OrthoDB" id="909233at2759"/>
<evidence type="ECO:0000313" key="4">
    <source>
        <dbReference type="EMBL" id="OIS99742.1"/>
    </source>
</evidence>
<feature type="repeat" description="ANK" evidence="1">
    <location>
        <begin position="179"/>
        <end position="211"/>
    </location>
</feature>
<keyword evidence="2" id="KW-0812">Transmembrane</keyword>
<dbReference type="SMART" id="SM00248">
    <property type="entry name" value="ANK"/>
    <property type="match status" value="5"/>
</dbReference>
<dbReference type="Gene3D" id="1.25.40.20">
    <property type="entry name" value="Ankyrin repeat-containing domain"/>
    <property type="match status" value="1"/>
</dbReference>
<dbReference type="InterPro" id="IPR002110">
    <property type="entry name" value="Ankyrin_rpt"/>
</dbReference>
<gene>
    <name evidence="4" type="ORF">A4A49_36540</name>
</gene>
<dbReference type="SMR" id="A0A1J6IPW0"/>
<evidence type="ECO:0000256" key="1">
    <source>
        <dbReference type="PROSITE-ProRule" id="PRU00023"/>
    </source>
</evidence>
<dbReference type="PROSITE" id="PS50297">
    <property type="entry name" value="ANK_REP_REGION"/>
    <property type="match status" value="2"/>
</dbReference>
<evidence type="ECO:0000259" key="3">
    <source>
        <dbReference type="Pfam" id="PF13962"/>
    </source>
</evidence>
<dbReference type="PANTHER" id="PTHR24128">
    <property type="entry name" value="HOMEOBOX PROTEIN WARIAI"/>
    <property type="match status" value="1"/>
</dbReference>
<keyword evidence="2" id="KW-1133">Transmembrane helix</keyword>
<sequence length="472" mass="52411">MDAAEKLAEAARVGNIDVLYELLCSDQFLLERFEQVQFIDTPLHIAASEGCTHFAIEIMSLKPSFCGRLNTNGFSPLDLALRNGHRETVSRLVQFNPDLIRVQGKERITPLHYVAETDDIEFLAEFLLACPASIEDLTIRDETAVHIAVKNSNERAFKVLLGWLQRTENLDILDWKDETGNTVLHIAASTNQPQVVRRLIKRVYTLNEVNAEGLTAFDIALRLPMDSSREVKKVLQKAGVCRSSLLPSVCSKAQFFSSKEYMSQKIVKLHAFLHKGLSEDTRNVLLVVAVLIATASYQAVLSPPGGLYSNDNGKLQGGLSNGQVQMPTNYLNLFLIFNSLAFALSVGMMVLFIQESLGGALLDLALLFLMLSYFISMFSISGNTETGLMSAGGALAIISSLFLFFLIIMPKMWVDAPGMMLLDCLTRRETVSDRMQYRLVAKKYSSLVGHKCKGIHCNDNIGILHNLAFFSE</sequence>
<dbReference type="Gramene" id="OIS99742">
    <property type="protein sequence ID" value="OIS99742"/>
    <property type="gene ID" value="A4A49_36540"/>
</dbReference>
<feature type="transmembrane region" description="Helical" evidence="2">
    <location>
        <begin position="330"/>
        <end position="353"/>
    </location>
</feature>
<dbReference type="Pfam" id="PF13962">
    <property type="entry name" value="PGG"/>
    <property type="match status" value="1"/>
</dbReference>
<proteinExistence type="predicted"/>
<dbReference type="OMA" id="VNRSDIC"/>
<feature type="transmembrane region" description="Helical" evidence="2">
    <location>
        <begin position="387"/>
        <end position="409"/>
    </location>
</feature>
<feature type="domain" description="PGG" evidence="3">
    <location>
        <begin position="279"/>
        <end position="379"/>
    </location>
</feature>
<accession>A0A1J6IPW0</accession>
<dbReference type="KEGG" id="nau:109231863"/>
<dbReference type="InterPro" id="IPR026961">
    <property type="entry name" value="PGG_dom"/>
</dbReference>
<dbReference type="InterPro" id="IPR036770">
    <property type="entry name" value="Ankyrin_rpt-contain_sf"/>
</dbReference>